<dbReference type="PANTHER" id="PTHR13338:SF4">
    <property type="entry name" value="NADH DEHYDROGENASE [UBIQUINONE] 1 ALPHA SUBCOMPLEX ASSEMBLY FACTOR 4"/>
    <property type="match status" value="1"/>
</dbReference>
<dbReference type="AlphaFoldDB" id="A0AAJ7N887"/>
<feature type="region of interest" description="Disordered" evidence="1">
    <location>
        <begin position="74"/>
        <end position="99"/>
    </location>
</feature>
<sequence>MGKAYSLLLRPFRNFNVESRAQRIISQDKPTPAPHHPSVQKQKAIVEKLEPDFFEIHNKKDPHLDDRLKSVFVQSADPQDEPSEVLTSTRPLPQNRSRPPPNLYNGMYDHKTPSSAAGKCSLKNAIQFINNHQQDPEKYTIENISQTYKLDKKVVEDIITNFKLFQSMDSKLDPFKPNIE</sequence>
<dbReference type="PANTHER" id="PTHR13338">
    <property type="entry name" value="UPF0240 PROTEIN"/>
    <property type="match status" value="1"/>
</dbReference>
<name>A0AAJ7N887_9HYME</name>
<accession>A0AAJ7N887</accession>
<dbReference type="RefSeq" id="XP_017882531.1">
    <property type="nucleotide sequence ID" value="XM_018027042.2"/>
</dbReference>
<proteinExistence type="predicted"/>
<evidence type="ECO:0000313" key="3">
    <source>
        <dbReference type="RefSeq" id="XP_017882531.1"/>
    </source>
</evidence>
<evidence type="ECO:0000313" key="2">
    <source>
        <dbReference type="Proteomes" id="UP000694925"/>
    </source>
</evidence>
<dbReference type="RefSeq" id="XP_017882532.1">
    <property type="nucleotide sequence ID" value="XM_018027043.2"/>
</dbReference>
<dbReference type="Proteomes" id="UP000694925">
    <property type="component" value="Unplaced"/>
</dbReference>
<keyword evidence="2" id="KW-1185">Reference proteome</keyword>
<evidence type="ECO:0000313" key="4">
    <source>
        <dbReference type="RefSeq" id="XP_017882532.1"/>
    </source>
</evidence>
<dbReference type="GO" id="GO:0032981">
    <property type="term" value="P:mitochondrial respiratory chain complex I assembly"/>
    <property type="evidence" value="ECO:0007669"/>
    <property type="project" value="InterPro"/>
</dbReference>
<dbReference type="RefSeq" id="XP_026670595.1">
    <property type="nucleotide sequence ID" value="XM_026814794.1"/>
</dbReference>
<feature type="compositionally biased region" description="Polar residues" evidence="1">
    <location>
        <begin position="85"/>
        <end position="97"/>
    </location>
</feature>
<dbReference type="Pfam" id="PF06784">
    <property type="entry name" value="UPF0240"/>
    <property type="match status" value="1"/>
</dbReference>
<protein>
    <submittedName>
        <fullName evidence="3 4">Protein NDUFAF4 homolog</fullName>
    </submittedName>
</protein>
<dbReference type="GO" id="GO:0005739">
    <property type="term" value="C:mitochondrion"/>
    <property type="evidence" value="ECO:0007669"/>
    <property type="project" value="TreeGrafter"/>
</dbReference>
<evidence type="ECO:0000256" key="1">
    <source>
        <dbReference type="SAM" id="MobiDB-lite"/>
    </source>
</evidence>
<reference evidence="3 4" key="1">
    <citation type="submission" date="2025-04" db="UniProtKB">
        <authorList>
            <consortium name="RefSeq"/>
        </authorList>
    </citation>
    <scope>IDENTIFICATION</scope>
    <source>
        <tissue evidence="3 4">Whole body</tissue>
    </source>
</reference>
<dbReference type="GeneID" id="108626399"/>
<organism evidence="2 3">
    <name type="scientific">Ceratina calcarata</name>
    <dbReference type="NCBI Taxonomy" id="156304"/>
    <lineage>
        <taxon>Eukaryota</taxon>
        <taxon>Metazoa</taxon>
        <taxon>Ecdysozoa</taxon>
        <taxon>Arthropoda</taxon>
        <taxon>Hexapoda</taxon>
        <taxon>Insecta</taxon>
        <taxon>Pterygota</taxon>
        <taxon>Neoptera</taxon>
        <taxon>Endopterygota</taxon>
        <taxon>Hymenoptera</taxon>
        <taxon>Apocrita</taxon>
        <taxon>Aculeata</taxon>
        <taxon>Apoidea</taxon>
        <taxon>Anthophila</taxon>
        <taxon>Apidae</taxon>
        <taxon>Ceratina</taxon>
        <taxon>Zadontomerus</taxon>
    </lineage>
</organism>
<gene>
    <name evidence="3 4 5" type="primary">LOC108626399</name>
</gene>
<dbReference type="KEGG" id="ccal:108626399"/>
<evidence type="ECO:0000313" key="5">
    <source>
        <dbReference type="RefSeq" id="XP_026670595.1"/>
    </source>
</evidence>
<dbReference type="InterPro" id="IPR009622">
    <property type="entry name" value="NDUFAF4"/>
</dbReference>